<reference evidence="3 4" key="1">
    <citation type="submission" date="2024-05" db="EMBL/GenBank/DDBJ databases">
        <authorList>
            <person name="Liu Q."/>
            <person name="Xin Y.-H."/>
        </authorList>
    </citation>
    <scope>NUCLEOTIDE SEQUENCE [LARGE SCALE GENOMIC DNA]</scope>
    <source>
        <strain evidence="3 4">CGMCC 1.10181</strain>
    </source>
</reference>
<sequence length="150" mass="16456">MALIARVYRSDPDERRAAIRYPVEVGATLRGLDGEPLDVLVYDLSMTGFRMETAEPLDLDAPIWIGIAGTRVNAAVVSRRGPNGYGCEFVTPITFYQLTEALNPEPVIHEMAWPEEDARIGDGEWPGWVLPALVAAAGALALGFALLWFR</sequence>
<keyword evidence="1" id="KW-0812">Transmembrane</keyword>
<proteinExistence type="predicted"/>
<accession>A0ABU9XZJ1</accession>
<keyword evidence="1" id="KW-0472">Membrane</keyword>
<feature type="domain" description="PilZ" evidence="2">
    <location>
        <begin position="14"/>
        <end position="94"/>
    </location>
</feature>
<keyword evidence="1" id="KW-1133">Transmembrane helix</keyword>
<dbReference type="SUPFAM" id="SSF141371">
    <property type="entry name" value="PilZ domain-like"/>
    <property type="match status" value="1"/>
</dbReference>
<evidence type="ECO:0000313" key="3">
    <source>
        <dbReference type="EMBL" id="MEN2788968.1"/>
    </source>
</evidence>
<dbReference type="Gene3D" id="2.40.10.220">
    <property type="entry name" value="predicted glycosyltransferase like domains"/>
    <property type="match status" value="1"/>
</dbReference>
<evidence type="ECO:0000256" key="1">
    <source>
        <dbReference type="SAM" id="Phobius"/>
    </source>
</evidence>
<dbReference type="Proteomes" id="UP001419910">
    <property type="component" value="Unassembled WGS sequence"/>
</dbReference>
<dbReference type="RefSeq" id="WP_343891628.1">
    <property type="nucleotide sequence ID" value="NZ_BAAAEH010000047.1"/>
</dbReference>
<dbReference type="EMBL" id="JBDIME010000003">
    <property type="protein sequence ID" value="MEN2788968.1"/>
    <property type="molecule type" value="Genomic_DNA"/>
</dbReference>
<dbReference type="InterPro" id="IPR009875">
    <property type="entry name" value="PilZ_domain"/>
</dbReference>
<protein>
    <submittedName>
        <fullName evidence="3">PilZ domain-containing protein</fullName>
    </submittedName>
</protein>
<feature type="transmembrane region" description="Helical" evidence="1">
    <location>
        <begin position="128"/>
        <end position="149"/>
    </location>
</feature>
<name>A0ABU9XZJ1_9SPHN</name>
<keyword evidence="4" id="KW-1185">Reference proteome</keyword>
<organism evidence="3 4">
    <name type="scientific">Sphingomonas oligophenolica</name>
    <dbReference type="NCBI Taxonomy" id="301154"/>
    <lineage>
        <taxon>Bacteria</taxon>
        <taxon>Pseudomonadati</taxon>
        <taxon>Pseudomonadota</taxon>
        <taxon>Alphaproteobacteria</taxon>
        <taxon>Sphingomonadales</taxon>
        <taxon>Sphingomonadaceae</taxon>
        <taxon>Sphingomonas</taxon>
    </lineage>
</organism>
<dbReference type="Pfam" id="PF07238">
    <property type="entry name" value="PilZ"/>
    <property type="match status" value="1"/>
</dbReference>
<evidence type="ECO:0000259" key="2">
    <source>
        <dbReference type="Pfam" id="PF07238"/>
    </source>
</evidence>
<comment type="caution">
    <text evidence="3">The sequence shown here is derived from an EMBL/GenBank/DDBJ whole genome shotgun (WGS) entry which is preliminary data.</text>
</comment>
<gene>
    <name evidence="3" type="ORF">ABC974_04965</name>
</gene>
<evidence type="ECO:0000313" key="4">
    <source>
        <dbReference type="Proteomes" id="UP001419910"/>
    </source>
</evidence>